<reference evidence="1" key="1">
    <citation type="journal article" date="2014" name="Front. Microbiol.">
        <title>High frequency of phylogenetically diverse reductive dehalogenase-homologous genes in deep subseafloor sedimentary metagenomes.</title>
        <authorList>
            <person name="Kawai M."/>
            <person name="Futagami T."/>
            <person name="Toyoda A."/>
            <person name="Takaki Y."/>
            <person name="Nishi S."/>
            <person name="Hori S."/>
            <person name="Arai W."/>
            <person name="Tsubouchi T."/>
            <person name="Morono Y."/>
            <person name="Uchiyama I."/>
            <person name="Ito T."/>
            <person name="Fujiyama A."/>
            <person name="Inagaki F."/>
            <person name="Takami H."/>
        </authorList>
    </citation>
    <scope>NUCLEOTIDE SEQUENCE</scope>
    <source>
        <strain evidence="1">Expedition CK06-06</strain>
    </source>
</reference>
<proteinExistence type="predicted"/>
<organism evidence="1">
    <name type="scientific">marine sediment metagenome</name>
    <dbReference type="NCBI Taxonomy" id="412755"/>
    <lineage>
        <taxon>unclassified sequences</taxon>
        <taxon>metagenomes</taxon>
        <taxon>ecological metagenomes</taxon>
    </lineage>
</organism>
<name>X1LND5_9ZZZZ</name>
<protein>
    <submittedName>
        <fullName evidence="1">Uncharacterized protein</fullName>
    </submittedName>
</protein>
<accession>X1LND5</accession>
<gene>
    <name evidence="1" type="ORF">S06H3_31338</name>
</gene>
<dbReference type="EMBL" id="BARV01018545">
    <property type="protein sequence ID" value="GAI20877.1"/>
    <property type="molecule type" value="Genomic_DNA"/>
</dbReference>
<feature type="non-terminal residue" evidence="1">
    <location>
        <position position="1"/>
    </location>
</feature>
<comment type="caution">
    <text evidence="1">The sequence shown here is derived from an EMBL/GenBank/DDBJ whole genome shotgun (WGS) entry which is preliminary data.</text>
</comment>
<sequence length="113" mass="14033">YIKNMKEWRRRRREEEVEKKRKGERDSQDLGIELWFLRDGPRRKDERLTEKWRATFSRCLRRLKKRGLITLIHEMRIEEHKGRNYWVQYAGGRTRRVVLTPAGEKFCRSCHFK</sequence>
<dbReference type="AlphaFoldDB" id="X1LND5"/>
<evidence type="ECO:0000313" key="1">
    <source>
        <dbReference type="EMBL" id="GAI20877.1"/>
    </source>
</evidence>